<dbReference type="CDD" id="cd22778">
    <property type="entry name" value="DPBB_CEPL-like"/>
    <property type="match status" value="1"/>
</dbReference>
<dbReference type="EMBL" id="JALLAZ020000031">
    <property type="protein sequence ID" value="KAL3805467.1"/>
    <property type="molecule type" value="Genomic_DNA"/>
</dbReference>
<dbReference type="InterPro" id="IPR010829">
    <property type="entry name" value="Cerato-platanin"/>
</dbReference>
<sequence>MDAAVVCTPVECLNAPAICTGGSGPTPTPPTTGGSSAYVTYHNYFAGQPLNQVACSDGRYGLTTRWGYSTIDPMAPYVMATSVSGWNSPNCGKCYRVSGSAGTRYITAIDQCAPGPGGMTHFDIHPTAYREVMGEAGVFAGSGYVTYSEVASSNCRGNKG</sequence>
<evidence type="ECO:0000256" key="2">
    <source>
        <dbReference type="ARBA" id="ARBA00010421"/>
    </source>
</evidence>
<keyword evidence="3" id="KW-0964">Secreted</keyword>
<comment type="subcellular location">
    <subcellularLocation>
        <location evidence="1">Secreted</location>
    </subcellularLocation>
</comment>
<comment type="similarity">
    <text evidence="2">Belongs to the cerato-platanin family.</text>
</comment>
<dbReference type="GO" id="GO:0005576">
    <property type="term" value="C:extracellular region"/>
    <property type="evidence" value="ECO:0007669"/>
    <property type="project" value="UniProtKB-SubCell"/>
</dbReference>
<dbReference type="Gene3D" id="2.40.40.10">
    <property type="entry name" value="RlpA-like domain"/>
    <property type="match status" value="1"/>
</dbReference>
<evidence type="ECO:0000313" key="5">
    <source>
        <dbReference type="Proteomes" id="UP001530315"/>
    </source>
</evidence>
<dbReference type="Pfam" id="PF07249">
    <property type="entry name" value="Cerato-platanin"/>
    <property type="match status" value="1"/>
</dbReference>
<name>A0ABD3QYR4_9STRA</name>
<dbReference type="Proteomes" id="UP001530315">
    <property type="component" value="Unassembled WGS sequence"/>
</dbReference>
<evidence type="ECO:0000256" key="1">
    <source>
        <dbReference type="ARBA" id="ARBA00004613"/>
    </source>
</evidence>
<gene>
    <name evidence="4" type="ORF">ACHAW5_007139</name>
</gene>
<reference evidence="4 5" key="1">
    <citation type="submission" date="2024-10" db="EMBL/GenBank/DDBJ databases">
        <title>Updated reference genomes for cyclostephanoid diatoms.</title>
        <authorList>
            <person name="Roberts W.R."/>
            <person name="Alverson A.J."/>
        </authorList>
    </citation>
    <scope>NUCLEOTIDE SEQUENCE [LARGE SCALE GENOMIC DNA]</scope>
    <source>
        <strain evidence="4 5">AJA276-08</strain>
    </source>
</reference>
<evidence type="ECO:0000256" key="3">
    <source>
        <dbReference type="ARBA" id="ARBA00022525"/>
    </source>
</evidence>
<proteinExistence type="inferred from homology"/>
<accession>A0ABD3QYR4</accession>
<keyword evidence="5" id="KW-1185">Reference proteome</keyword>
<evidence type="ECO:0000313" key="4">
    <source>
        <dbReference type="EMBL" id="KAL3805467.1"/>
    </source>
</evidence>
<comment type="caution">
    <text evidence="4">The sequence shown here is derived from an EMBL/GenBank/DDBJ whole genome shotgun (WGS) entry which is preliminary data.</text>
</comment>
<organism evidence="4 5">
    <name type="scientific">Stephanodiscus triporus</name>
    <dbReference type="NCBI Taxonomy" id="2934178"/>
    <lineage>
        <taxon>Eukaryota</taxon>
        <taxon>Sar</taxon>
        <taxon>Stramenopiles</taxon>
        <taxon>Ochrophyta</taxon>
        <taxon>Bacillariophyta</taxon>
        <taxon>Coscinodiscophyceae</taxon>
        <taxon>Thalassiosirophycidae</taxon>
        <taxon>Stephanodiscales</taxon>
        <taxon>Stephanodiscaceae</taxon>
        <taxon>Stephanodiscus</taxon>
    </lineage>
</organism>
<evidence type="ECO:0008006" key="6">
    <source>
        <dbReference type="Google" id="ProtNLM"/>
    </source>
</evidence>
<protein>
    <recommendedName>
        <fullName evidence="6">Expansin-like EG45 domain-containing protein</fullName>
    </recommendedName>
</protein>
<dbReference type="InterPro" id="IPR036908">
    <property type="entry name" value="RlpA-like_sf"/>
</dbReference>
<dbReference type="AlphaFoldDB" id="A0ABD3QYR4"/>
<dbReference type="SUPFAM" id="SSF50685">
    <property type="entry name" value="Barwin-like endoglucanases"/>
    <property type="match status" value="1"/>
</dbReference>